<evidence type="ECO:0000313" key="1">
    <source>
        <dbReference type="EMBL" id="PPA75354.1"/>
    </source>
</evidence>
<comment type="caution">
    <text evidence="1">The sequence shown here is derived from an EMBL/GenBank/DDBJ whole genome shotgun (WGS) entry which is preliminary data.</text>
</comment>
<dbReference type="AlphaFoldDB" id="A0A2S5GR12"/>
<accession>A0A2S5GR12</accession>
<dbReference type="OrthoDB" id="8946427at2"/>
<evidence type="ECO:0000313" key="2">
    <source>
        <dbReference type="Proteomes" id="UP000239990"/>
    </source>
</evidence>
<sequence>MPVVESPVGLGALVVNEMHLLYGAKFAQQWEGLTPRELKDSWNQKLAGLTEAQVRRGLTACLTREWPPTLPEFLKLCCPWLIPELAYHEAVRGVSARRRGEVGDWSHPAVYWAAVGVSTVDLLNSNFGAIKVRWERTLSEELAKGAWPDIPAPRAALPAPGQTLATRAEAEAALRKMGAGKMLAARSRSHREWIERWEARIASGGHPTKAIADMLMHARHTAQPEGT</sequence>
<dbReference type="EMBL" id="PREU01000006">
    <property type="protein sequence ID" value="PPA75354.1"/>
    <property type="molecule type" value="Genomic_DNA"/>
</dbReference>
<organism evidence="1 2">
    <name type="scientific">Achromobacter spanius</name>
    <dbReference type="NCBI Taxonomy" id="217203"/>
    <lineage>
        <taxon>Bacteria</taxon>
        <taxon>Pseudomonadati</taxon>
        <taxon>Pseudomonadota</taxon>
        <taxon>Betaproteobacteria</taxon>
        <taxon>Burkholderiales</taxon>
        <taxon>Alcaligenaceae</taxon>
        <taxon>Achromobacter</taxon>
    </lineage>
</organism>
<reference evidence="1 2" key="1">
    <citation type="submission" date="2018-02" db="EMBL/GenBank/DDBJ databases">
        <title>Draft Genome of Achromobacter spanius stain 6.</title>
        <authorList>
            <person name="Gunasekera T.S."/>
            <person name="Radwan O."/>
            <person name="Ruiz O.N."/>
        </authorList>
    </citation>
    <scope>NUCLEOTIDE SEQUENCE [LARGE SCALE GENOMIC DNA]</scope>
    <source>
        <strain evidence="1 2">6</strain>
    </source>
</reference>
<protein>
    <submittedName>
        <fullName evidence="1">Uncharacterized protein</fullName>
    </submittedName>
</protein>
<gene>
    <name evidence="1" type="ORF">C4E15_14695</name>
</gene>
<dbReference type="Proteomes" id="UP000239990">
    <property type="component" value="Unassembled WGS sequence"/>
</dbReference>
<dbReference type="RefSeq" id="WP_104144031.1">
    <property type="nucleotide sequence ID" value="NZ_PREU01000006.1"/>
</dbReference>
<name>A0A2S5GR12_9BURK</name>
<proteinExistence type="predicted"/>